<dbReference type="PRINTS" id="PR00445">
    <property type="entry name" value="HUPFHYPC"/>
</dbReference>
<evidence type="ECO:0000256" key="1">
    <source>
        <dbReference type="ARBA" id="ARBA00006018"/>
    </source>
</evidence>
<dbReference type="RefSeq" id="WP_344026395.1">
    <property type="nucleotide sequence ID" value="NZ_BAAABX010000048.1"/>
</dbReference>
<reference evidence="2 3" key="1">
    <citation type="journal article" date="2019" name="Int. J. Syst. Evol. Microbiol.">
        <title>The Global Catalogue of Microorganisms (GCM) 10K type strain sequencing project: providing services to taxonomists for standard genome sequencing and annotation.</title>
        <authorList>
            <consortium name="The Broad Institute Genomics Platform"/>
            <consortium name="The Broad Institute Genome Sequencing Center for Infectious Disease"/>
            <person name="Wu L."/>
            <person name="Ma J."/>
        </authorList>
    </citation>
    <scope>NUCLEOTIDE SEQUENCE [LARGE SCALE GENOMIC DNA]</scope>
    <source>
        <strain evidence="2 3">JCM 4788</strain>
    </source>
</reference>
<dbReference type="NCBIfam" id="TIGR00074">
    <property type="entry name" value="hypC_hupF"/>
    <property type="match status" value="1"/>
</dbReference>
<comment type="similarity">
    <text evidence="1">Belongs to the HupF/HypC family.</text>
</comment>
<organism evidence="2 3">
    <name type="scientific">Streptomyces luteireticuli</name>
    <dbReference type="NCBI Taxonomy" id="173858"/>
    <lineage>
        <taxon>Bacteria</taxon>
        <taxon>Bacillati</taxon>
        <taxon>Actinomycetota</taxon>
        <taxon>Actinomycetes</taxon>
        <taxon>Kitasatosporales</taxon>
        <taxon>Streptomycetaceae</taxon>
        <taxon>Streptomyces</taxon>
    </lineage>
</organism>
<accession>A0ABN0YWV6</accession>
<dbReference type="InterPro" id="IPR019812">
    <property type="entry name" value="Hydgase_assmbl_chp_CS"/>
</dbReference>
<dbReference type="SUPFAM" id="SSF159127">
    <property type="entry name" value="HupF/HypC-like"/>
    <property type="match status" value="1"/>
</dbReference>
<gene>
    <name evidence="2" type="ORF">GCM10010357_40720</name>
</gene>
<dbReference type="EMBL" id="BAAABX010000048">
    <property type="protein sequence ID" value="GAA0415282.1"/>
    <property type="molecule type" value="Genomic_DNA"/>
</dbReference>
<sequence>MCLGIPGRVLEIHDRGGLRMATVDFGGVRREACLAYTPGADVGTYVVVHVGFAITTVDEAEAQRTLDVLRAMADAVEGELGEPLPAARTGRPRRCRDV</sequence>
<dbReference type="Pfam" id="PF01455">
    <property type="entry name" value="HupF_HypC"/>
    <property type="match status" value="1"/>
</dbReference>
<dbReference type="InterPro" id="IPR001109">
    <property type="entry name" value="Hydrogenase_HupF/HypC"/>
</dbReference>
<keyword evidence="3" id="KW-1185">Reference proteome</keyword>
<protein>
    <submittedName>
        <fullName evidence="2">HypC/HybG/HupF family hydrogenase formation chaperone</fullName>
    </submittedName>
</protein>
<name>A0ABN0YWV6_9ACTN</name>
<dbReference type="Proteomes" id="UP001500879">
    <property type="component" value="Unassembled WGS sequence"/>
</dbReference>
<proteinExistence type="inferred from homology"/>
<evidence type="ECO:0000313" key="3">
    <source>
        <dbReference type="Proteomes" id="UP001500879"/>
    </source>
</evidence>
<dbReference type="Gene3D" id="2.30.30.140">
    <property type="match status" value="1"/>
</dbReference>
<evidence type="ECO:0000313" key="2">
    <source>
        <dbReference type="EMBL" id="GAA0415282.1"/>
    </source>
</evidence>
<comment type="caution">
    <text evidence="2">The sequence shown here is derived from an EMBL/GenBank/DDBJ whole genome shotgun (WGS) entry which is preliminary data.</text>
</comment>
<dbReference type="PANTHER" id="PTHR35177">
    <property type="entry name" value="HYDROGENASE MATURATION FACTOR HYBG"/>
    <property type="match status" value="1"/>
</dbReference>
<dbReference type="PROSITE" id="PS01097">
    <property type="entry name" value="HUPF_HYPC"/>
    <property type="match status" value="1"/>
</dbReference>
<dbReference type="PANTHER" id="PTHR35177:SF2">
    <property type="entry name" value="HYDROGENASE MATURATION FACTOR HYBG"/>
    <property type="match status" value="1"/>
</dbReference>